<reference evidence="1" key="2">
    <citation type="submission" date="2018-03" db="EMBL/GenBank/DDBJ databases">
        <title>The Triticum urartu genome reveals the dynamic nature of wheat genome evolution.</title>
        <authorList>
            <person name="Ling H."/>
            <person name="Ma B."/>
            <person name="Shi X."/>
            <person name="Liu H."/>
            <person name="Dong L."/>
            <person name="Sun H."/>
            <person name="Cao Y."/>
            <person name="Gao Q."/>
            <person name="Zheng S."/>
            <person name="Li Y."/>
            <person name="Yu Y."/>
            <person name="Du H."/>
            <person name="Qi M."/>
            <person name="Li Y."/>
            <person name="Yu H."/>
            <person name="Cui Y."/>
            <person name="Wang N."/>
            <person name="Chen C."/>
            <person name="Wu H."/>
            <person name="Zhao Y."/>
            <person name="Zhang J."/>
            <person name="Li Y."/>
            <person name="Zhou W."/>
            <person name="Zhang B."/>
            <person name="Hu W."/>
            <person name="Eijk M."/>
            <person name="Tang J."/>
            <person name="Witsenboer H."/>
            <person name="Zhao S."/>
            <person name="Li Z."/>
            <person name="Zhang A."/>
            <person name="Wang D."/>
            <person name="Liang C."/>
        </authorList>
    </citation>
    <scope>NUCLEOTIDE SEQUENCE [LARGE SCALE GENOMIC DNA]</scope>
    <source>
        <strain evidence="1">cv. G1812</strain>
    </source>
</reference>
<dbReference type="Gramene" id="TuG1812G0700003081.01.T02">
    <property type="protein sequence ID" value="TuG1812G0700003081.01.T02"/>
    <property type="gene ID" value="TuG1812G0700003081.01"/>
</dbReference>
<dbReference type="Proteomes" id="UP000015106">
    <property type="component" value="Chromosome 7"/>
</dbReference>
<dbReference type="EnsemblPlants" id="TuG1812G0700003081.01.T02">
    <property type="protein sequence ID" value="TuG1812G0700003081.01.T02"/>
    <property type="gene ID" value="TuG1812G0700003081.01"/>
</dbReference>
<protein>
    <submittedName>
        <fullName evidence="1">Uncharacterized protein</fullName>
    </submittedName>
</protein>
<dbReference type="AlphaFoldDB" id="A0A8R7V2Z9"/>
<proteinExistence type="predicted"/>
<evidence type="ECO:0000313" key="1">
    <source>
        <dbReference type="EnsemblPlants" id="TuG1812G0700003081.01.T02"/>
    </source>
</evidence>
<accession>A0A8R7V2Z9</accession>
<sequence>MQYGGLDRLRWKNGQPAGQHGYLTSISLGFRWLKRICWHPVHAYNSIPCSPRSIICPGASNGFKHASGCLAVGERTM</sequence>
<evidence type="ECO:0000313" key="2">
    <source>
        <dbReference type="Proteomes" id="UP000015106"/>
    </source>
</evidence>
<reference evidence="1" key="3">
    <citation type="submission" date="2022-06" db="UniProtKB">
        <authorList>
            <consortium name="EnsemblPlants"/>
        </authorList>
    </citation>
    <scope>IDENTIFICATION</scope>
</reference>
<reference evidence="2" key="1">
    <citation type="journal article" date="2013" name="Nature">
        <title>Draft genome of the wheat A-genome progenitor Triticum urartu.</title>
        <authorList>
            <person name="Ling H.Q."/>
            <person name="Zhao S."/>
            <person name="Liu D."/>
            <person name="Wang J."/>
            <person name="Sun H."/>
            <person name="Zhang C."/>
            <person name="Fan H."/>
            <person name="Li D."/>
            <person name="Dong L."/>
            <person name="Tao Y."/>
            <person name="Gao C."/>
            <person name="Wu H."/>
            <person name="Li Y."/>
            <person name="Cui Y."/>
            <person name="Guo X."/>
            <person name="Zheng S."/>
            <person name="Wang B."/>
            <person name="Yu K."/>
            <person name="Liang Q."/>
            <person name="Yang W."/>
            <person name="Lou X."/>
            <person name="Chen J."/>
            <person name="Feng M."/>
            <person name="Jian J."/>
            <person name="Zhang X."/>
            <person name="Luo G."/>
            <person name="Jiang Y."/>
            <person name="Liu J."/>
            <person name="Wang Z."/>
            <person name="Sha Y."/>
            <person name="Zhang B."/>
            <person name="Wu H."/>
            <person name="Tang D."/>
            <person name="Shen Q."/>
            <person name="Xue P."/>
            <person name="Zou S."/>
            <person name="Wang X."/>
            <person name="Liu X."/>
            <person name="Wang F."/>
            <person name="Yang Y."/>
            <person name="An X."/>
            <person name="Dong Z."/>
            <person name="Zhang K."/>
            <person name="Zhang X."/>
            <person name="Luo M.C."/>
            <person name="Dvorak J."/>
            <person name="Tong Y."/>
            <person name="Wang J."/>
            <person name="Yang H."/>
            <person name="Li Z."/>
            <person name="Wang D."/>
            <person name="Zhang A."/>
            <person name="Wang J."/>
        </authorList>
    </citation>
    <scope>NUCLEOTIDE SEQUENCE</scope>
    <source>
        <strain evidence="2">cv. G1812</strain>
    </source>
</reference>
<name>A0A8R7V2Z9_TRIUA</name>
<keyword evidence="2" id="KW-1185">Reference proteome</keyword>
<organism evidence="1 2">
    <name type="scientific">Triticum urartu</name>
    <name type="common">Red wild einkorn</name>
    <name type="synonym">Crithodium urartu</name>
    <dbReference type="NCBI Taxonomy" id="4572"/>
    <lineage>
        <taxon>Eukaryota</taxon>
        <taxon>Viridiplantae</taxon>
        <taxon>Streptophyta</taxon>
        <taxon>Embryophyta</taxon>
        <taxon>Tracheophyta</taxon>
        <taxon>Spermatophyta</taxon>
        <taxon>Magnoliopsida</taxon>
        <taxon>Liliopsida</taxon>
        <taxon>Poales</taxon>
        <taxon>Poaceae</taxon>
        <taxon>BOP clade</taxon>
        <taxon>Pooideae</taxon>
        <taxon>Triticodae</taxon>
        <taxon>Triticeae</taxon>
        <taxon>Triticinae</taxon>
        <taxon>Triticum</taxon>
    </lineage>
</organism>